<dbReference type="EMBL" id="JAGGNH010000003">
    <property type="protein sequence ID" value="KAJ0978711.1"/>
    <property type="molecule type" value="Genomic_DNA"/>
</dbReference>
<feature type="compositionally biased region" description="Polar residues" evidence="6">
    <location>
        <begin position="351"/>
        <end position="374"/>
    </location>
</feature>
<organism evidence="8 9">
    <name type="scientific">Dioscorea zingiberensis</name>
    <dbReference type="NCBI Taxonomy" id="325984"/>
    <lineage>
        <taxon>Eukaryota</taxon>
        <taxon>Viridiplantae</taxon>
        <taxon>Streptophyta</taxon>
        <taxon>Embryophyta</taxon>
        <taxon>Tracheophyta</taxon>
        <taxon>Spermatophyta</taxon>
        <taxon>Magnoliopsida</taxon>
        <taxon>Liliopsida</taxon>
        <taxon>Dioscoreales</taxon>
        <taxon>Dioscoreaceae</taxon>
        <taxon>Dioscorea</taxon>
    </lineage>
</organism>
<feature type="region of interest" description="Disordered" evidence="6">
    <location>
        <begin position="163"/>
        <end position="239"/>
    </location>
</feature>
<evidence type="ECO:0000256" key="2">
    <source>
        <dbReference type="ARBA" id="ARBA00005510"/>
    </source>
</evidence>
<feature type="compositionally biased region" description="Polar residues" evidence="6">
    <location>
        <begin position="638"/>
        <end position="656"/>
    </location>
</feature>
<dbReference type="GO" id="GO:0005634">
    <property type="term" value="C:nucleus"/>
    <property type="evidence" value="ECO:0007669"/>
    <property type="project" value="UniProtKB-SubCell"/>
</dbReference>
<gene>
    <name evidence="8" type="ORF">J5N97_014185</name>
</gene>
<feature type="domain" description="BHLH" evidence="7">
    <location>
        <begin position="447"/>
        <end position="496"/>
    </location>
</feature>
<feature type="region of interest" description="Disordered" evidence="6">
    <location>
        <begin position="618"/>
        <end position="687"/>
    </location>
</feature>
<dbReference type="PANTHER" id="PTHR46807">
    <property type="entry name" value="TRANSCRIPTION FACTOR PIF3"/>
    <property type="match status" value="1"/>
</dbReference>
<dbReference type="CDD" id="cd11445">
    <property type="entry name" value="bHLH_AtPIF_like"/>
    <property type="match status" value="1"/>
</dbReference>
<dbReference type="SMART" id="SM00353">
    <property type="entry name" value="HLH"/>
    <property type="match status" value="1"/>
</dbReference>
<proteinExistence type="inferred from homology"/>
<feature type="compositionally biased region" description="Basic and acidic residues" evidence="6">
    <location>
        <begin position="447"/>
        <end position="459"/>
    </location>
</feature>
<comment type="subcellular location">
    <subcellularLocation>
        <location evidence="1">Nucleus</location>
    </subcellularLocation>
</comment>
<feature type="compositionally biased region" description="Polar residues" evidence="6">
    <location>
        <begin position="172"/>
        <end position="181"/>
    </location>
</feature>
<feature type="compositionally biased region" description="Basic and acidic residues" evidence="6">
    <location>
        <begin position="403"/>
        <end position="416"/>
    </location>
</feature>
<keyword evidence="4" id="KW-0804">Transcription</keyword>
<keyword evidence="9" id="KW-1185">Reference proteome</keyword>
<feature type="compositionally biased region" description="Polar residues" evidence="6">
    <location>
        <begin position="330"/>
        <end position="343"/>
    </location>
</feature>
<keyword evidence="3" id="KW-0805">Transcription regulation</keyword>
<dbReference type="PANTHER" id="PTHR46807:SF1">
    <property type="entry name" value="TRANSCRIPTION FACTOR PIF3"/>
    <property type="match status" value="1"/>
</dbReference>
<dbReference type="Pfam" id="PF00010">
    <property type="entry name" value="HLH"/>
    <property type="match status" value="1"/>
</dbReference>
<dbReference type="InterPro" id="IPR044273">
    <property type="entry name" value="PIF3-like"/>
</dbReference>
<keyword evidence="5" id="KW-0539">Nucleus</keyword>
<dbReference type="InterPro" id="IPR036638">
    <property type="entry name" value="HLH_DNA-bd_sf"/>
</dbReference>
<dbReference type="InterPro" id="IPR011598">
    <property type="entry name" value="bHLH_dom"/>
</dbReference>
<evidence type="ECO:0000313" key="9">
    <source>
        <dbReference type="Proteomes" id="UP001085076"/>
    </source>
</evidence>
<evidence type="ECO:0000313" key="8">
    <source>
        <dbReference type="EMBL" id="KAJ0978711.1"/>
    </source>
</evidence>
<reference evidence="8" key="2">
    <citation type="journal article" date="2022" name="Hortic Res">
        <title>The genome of Dioscorea zingiberensis sheds light on the biosynthesis, origin and evolution of the medicinally important diosgenin saponins.</title>
        <authorList>
            <person name="Li Y."/>
            <person name="Tan C."/>
            <person name="Li Z."/>
            <person name="Guo J."/>
            <person name="Li S."/>
            <person name="Chen X."/>
            <person name="Wang C."/>
            <person name="Dai X."/>
            <person name="Yang H."/>
            <person name="Song W."/>
            <person name="Hou L."/>
            <person name="Xu J."/>
            <person name="Tong Z."/>
            <person name="Xu A."/>
            <person name="Yuan X."/>
            <person name="Wang W."/>
            <person name="Yang Q."/>
            <person name="Chen L."/>
            <person name="Sun Z."/>
            <person name="Wang K."/>
            <person name="Pan B."/>
            <person name="Chen J."/>
            <person name="Bao Y."/>
            <person name="Liu F."/>
            <person name="Qi X."/>
            <person name="Gang D.R."/>
            <person name="Wen J."/>
            <person name="Li J."/>
        </authorList>
    </citation>
    <scope>NUCLEOTIDE SEQUENCE</scope>
    <source>
        <strain evidence="8">Dzin_1.0</strain>
    </source>
</reference>
<protein>
    <recommendedName>
        <fullName evidence="7">BHLH domain-containing protein</fullName>
    </recommendedName>
</protein>
<accession>A0A9D5CRY4</accession>
<sequence>MCFAVAGSLIIHRSATRRELENSKPKMTNYSSDLSSFMPDNEFVELLWENGQIVVQGQSNITKKSSLAGNVPGHSGKAQDKDGSLKRFSAMDQMVNELSPTVPSVIGSSTREDDNTPLWMNYSIEDPLQSDYCSEFLSEFSGVDLNSMATNTNGTTTVTDRITGFGFGRDSPNIQLSNGSRGITGGSEPSRIRKSQLFHLPQQSQSAIPISKPKTAAEFSSHGSTSTHQGSSGGDLLNTRSLRQDTANTKLPQMSGSLMNFSHFSRPVAMFKANLQGSDRLRSNEKTSTAGSSKPFESIVINASDGLKSIGGAIHGKTVSVSQDVVLRSSTKTTQDMASIQQSEAHKNHNKTTVSRPSDLSKGQNPAFVSSTPLGRQETEKAPEATVASSVCSGNSVGAASNDPKDGAKRKIREGEESGYQSDDVEDDSVGLKKPAPARGTSAKRSRASEVHNLSERRRRDRINERMRALQELIPNCNKVDKASMLDEAIEYLKTLQLQVQIMSMGTGLCMPPMMMPPAMQHIRASPMAHFSPMSVGMGMGMGYGMGMLDMNGSPGCPPLFPAPPFHSQQFPGAPGLQGMPVSTSLPVFGIPGQGLPISMPQMPQYNSFSTLPIKPNTMAETSGAAPCPASVPAVDTTLASSSKDQPHLSMNSEAPHQTRTDDSPIRTSSMQAPKEQPAALQVSDHALHISRDGAINSIRQNGSVAP</sequence>
<name>A0A9D5CRY4_9LILI</name>
<evidence type="ECO:0000256" key="1">
    <source>
        <dbReference type="ARBA" id="ARBA00004123"/>
    </source>
</evidence>
<evidence type="ECO:0000256" key="3">
    <source>
        <dbReference type="ARBA" id="ARBA00023015"/>
    </source>
</evidence>
<dbReference type="GO" id="GO:0003700">
    <property type="term" value="F:DNA-binding transcription factor activity"/>
    <property type="evidence" value="ECO:0007669"/>
    <property type="project" value="InterPro"/>
</dbReference>
<evidence type="ECO:0000256" key="4">
    <source>
        <dbReference type="ARBA" id="ARBA00023163"/>
    </source>
</evidence>
<dbReference type="OrthoDB" id="690068at2759"/>
<feature type="compositionally biased region" description="Polar residues" evidence="6">
    <location>
        <begin position="387"/>
        <end position="399"/>
    </location>
</feature>
<dbReference type="FunFam" id="4.10.280.10:FF:000004">
    <property type="entry name" value="Basic helix-loop-helix transcription factor"/>
    <property type="match status" value="1"/>
</dbReference>
<dbReference type="GO" id="GO:0046983">
    <property type="term" value="F:protein dimerization activity"/>
    <property type="evidence" value="ECO:0007669"/>
    <property type="project" value="InterPro"/>
</dbReference>
<reference evidence="8" key="1">
    <citation type="submission" date="2021-03" db="EMBL/GenBank/DDBJ databases">
        <authorList>
            <person name="Li Z."/>
            <person name="Yang C."/>
        </authorList>
    </citation>
    <scope>NUCLEOTIDE SEQUENCE</scope>
    <source>
        <strain evidence="8">Dzin_1.0</strain>
        <tissue evidence="8">Leaf</tissue>
    </source>
</reference>
<evidence type="ECO:0000256" key="6">
    <source>
        <dbReference type="SAM" id="MobiDB-lite"/>
    </source>
</evidence>
<feature type="compositionally biased region" description="Low complexity" evidence="6">
    <location>
        <begin position="220"/>
        <end position="230"/>
    </location>
</feature>
<feature type="region of interest" description="Disordered" evidence="6">
    <location>
        <begin position="330"/>
        <end position="459"/>
    </location>
</feature>
<evidence type="ECO:0000259" key="7">
    <source>
        <dbReference type="PROSITE" id="PS50888"/>
    </source>
</evidence>
<dbReference type="InterPro" id="IPR047265">
    <property type="entry name" value="PIF1-like_bHLH"/>
</dbReference>
<comment type="caution">
    <text evidence="8">The sequence shown here is derived from an EMBL/GenBank/DDBJ whole genome shotgun (WGS) entry which is preliminary data.</text>
</comment>
<dbReference type="SUPFAM" id="SSF47459">
    <property type="entry name" value="HLH, helix-loop-helix DNA-binding domain"/>
    <property type="match status" value="1"/>
</dbReference>
<dbReference type="Gene3D" id="4.10.280.10">
    <property type="entry name" value="Helix-loop-helix DNA-binding domain"/>
    <property type="match status" value="1"/>
</dbReference>
<dbReference type="AlphaFoldDB" id="A0A9D5CRY4"/>
<comment type="similarity">
    <text evidence="2">Belongs to the bHLH protein family.</text>
</comment>
<dbReference type="PROSITE" id="PS50888">
    <property type="entry name" value="BHLH"/>
    <property type="match status" value="1"/>
</dbReference>
<dbReference type="Proteomes" id="UP001085076">
    <property type="component" value="Miscellaneous, Linkage group lg03"/>
</dbReference>
<evidence type="ECO:0000256" key="5">
    <source>
        <dbReference type="ARBA" id="ARBA00023242"/>
    </source>
</evidence>